<feature type="compositionally biased region" description="Low complexity" evidence="1">
    <location>
        <begin position="692"/>
        <end position="707"/>
    </location>
</feature>
<dbReference type="EMBL" id="JARJCM010000338">
    <property type="protein sequence ID" value="KAJ7018490.1"/>
    <property type="molecule type" value="Genomic_DNA"/>
</dbReference>
<feature type="region of interest" description="Disordered" evidence="1">
    <location>
        <begin position="1028"/>
        <end position="1059"/>
    </location>
</feature>
<reference evidence="2" key="1">
    <citation type="submission" date="2023-03" db="EMBL/GenBank/DDBJ databases">
        <title>Massive genome expansion in bonnet fungi (Mycena s.s.) driven by repeated elements and novel gene families across ecological guilds.</title>
        <authorList>
            <consortium name="Lawrence Berkeley National Laboratory"/>
            <person name="Harder C.B."/>
            <person name="Miyauchi S."/>
            <person name="Viragh M."/>
            <person name="Kuo A."/>
            <person name="Thoen E."/>
            <person name="Andreopoulos B."/>
            <person name="Lu D."/>
            <person name="Skrede I."/>
            <person name="Drula E."/>
            <person name="Henrissat B."/>
            <person name="Morin E."/>
            <person name="Kohler A."/>
            <person name="Barry K."/>
            <person name="LaButti K."/>
            <person name="Morin E."/>
            <person name="Salamov A."/>
            <person name="Lipzen A."/>
            <person name="Mereny Z."/>
            <person name="Hegedus B."/>
            <person name="Baldrian P."/>
            <person name="Stursova M."/>
            <person name="Weitz H."/>
            <person name="Taylor A."/>
            <person name="Grigoriev I.V."/>
            <person name="Nagy L.G."/>
            <person name="Martin F."/>
            <person name="Kauserud H."/>
        </authorList>
    </citation>
    <scope>NUCLEOTIDE SEQUENCE</scope>
    <source>
        <strain evidence="2">CBHHK200</strain>
    </source>
</reference>
<evidence type="ECO:0000313" key="3">
    <source>
        <dbReference type="EMBL" id="KAJ7046949.1"/>
    </source>
</evidence>
<dbReference type="Proteomes" id="UP001218188">
    <property type="component" value="Unassembled WGS sequence"/>
</dbReference>
<feature type="compositionally biased region" description="Polar residues" evidence="1">
    <location>
        <begin position="644"/>
        <end position="653"/>
    </location>
</feature>
<accession>A0AAD6S239</accession>
<protein>
    <submittedName>
        <fullName evidence="2">Uncharacterized protein</fullName>
    </submittedName>
</protein>
<dbReference type="EMBL" id="JARJCM010000002">
    <property type="protein sequence ID" value="KAJ7046949.1"/>
    <property type="molecule type" value="Genomic_DNA"/>
</dbReference>
<feature type="compositionally biased region" description="Low complexity" evidence="1">
    <location>
        <begin position="350"/>
        <end position="364"/>
    </location>
</feature>
<comment type="caution">
    <text evidence="2">The sequence shown here is derived from an EMBL/GenBank/DDBJ whole genome shotgun (WGS) entry which is preliminary data.</text>
</comment>
<proteinExistence type="predicted"/>
<sequence length="1470" mass="166123">MSRDPRSRPKPTSGIGYTTPVLLHQPPSNEDVAKAIVQRVSNAPSTAIMSNDPVVLATRLSLPAYAILTDPKSRMIQASPPNKIVIPLLIKLQPQFLNRDTYGILPAADRRKEGESTYQLVYDVAADVRERFANDQPIQCRPFTISTAQSEFLGTELDTSGRESINFVALNANITGYDAATERPFSIVGHLEVKIYVPPGSSTTPWALEAPCPTRLSLKQALNNYEAYERPFYAFPVNSTSLRPSLDYLQPQHPHCVSSQTLPNPAGESLQVPNVPRDQHCIPPIEADTLEIGRAIHNSTITHGLWQPTPNYRYYTIPQNKPLPKESINWEFLGRTITGAQRWRERRSDTSSSDFTTSSYSPTTSEREDSIMSFSGELPDVPDDTEGLNGDFSKRYVSLKVNNDYFNKHSISNIPTVQKPSKAIIVQIPDKRDRFSRPIIRYTKPIQQENEFDRFSRVSADVARTMRREQRGRRGMPHLFLRTPISRRHSYPLDPTSGYNPTEDDISSSIDSLSSVQHDHDMEEGYSEEDAEGSPEYEFVDSDSGNNEEEESSEEFDIEFMSSPPLRPLESGDSYFPQQSVRPSTPCTSLPSISYVLASGRKPIEQGTVGPGHIIPGGRPLTRYHSSPGDRPVTLSDSEDDMATHSSTESVCSSREIEDEDPLELFYPTTPLLAPSRPRTKHHLSSDDDAVSPRPLTRGLLSPPLLPSALVDLPPTTPAARMVPGIQFGLAISNFAQAALTGAEKVLNGFKTATYVKNHNEKRERAHQSLYSPLLQDPSTKFPFTEDENDHTKASNELANLLAEGLRAPQIYRAEIASPSIDTDLLLGFSKGLTIPAAVRETPIRTSQQASLAPRPSYTPASTPILPSRVVHTLDEDIFVRPPSPNGSITESEAGVIEDLFKWDEYENEEFRAAGKTLNEHYQNWLANFVLEEVARKAEEKMAEQERDWPETTQSYWTVEMQIEESARQVEKRAHGGVDEGIASEEVDAEMQLQDWVQQAEAEEAREVEGRQSEWVWKQVEQEIDTVVGHDKQKKVTDEWPHQRSDTRRGNPNDSSSRTAYIIPTSQTLWGPSSRRPVRNEIGHISYDRTKNGCADFMNGSPPWPIQERRRSEVLGYAQEFPDSAILQAHIKFRTKLASNLHQEQILHTERRIRIEAERNSQQRKSTRVLPALSIDVYPEAYRRSTTPGSDNARLTDYTLAYRPDAHYFSPGYDRSQDFSSLGFPDLPRVVSQRLLEYEHAKRTKLAIIDRSIRHRYEGTFANTASAKNSFKDQDEQPTKRRKIHAPPLGNQVVNAEAIKAVLINWQPYLAGLRDFRNDVFFTIQRLIEALEYMDGRAEFRKIFFPFEEDFAVATIRDMYDMERSLNPDGFFRRTTYHLNALLHDAEANFFQACATFFRATRDYELAYILEELLSMQFRDDMGVMQLLRGGFVATSHDLNGGTFDSTHGSLRDRFKEFEGQETRGPVEAI</sequence>
<feature type="compositionally biased region" description="Polar residues" evidence="1">
    <location>
        <begin position="576"/>
        <end position="589"/>
    </location>
</feature>
<evidence type="ECO:0000256" key="1">
    <source>
        <dbReference type="SAM" id="MobiDB-lite"/>
    </source>
</evidence>
<gene>
    <name evidence="3" type="ORF">C8F04DRAFT_1172748</name>
    <name evidence="2" type="ORF">C8F04DRAFT_1198925</name>
</gene>
<organism evidence="2 4">
    <name type="scientific">Mycena alexandri</name>
    <dbReference type="NCBI Taxonomy" id="1745969"/>
    <lineage>
        <taxon>Eukaryota</taxon>
        <taxon>Fungi</taxon>
        <taxon>Dikarya</taxon>
        <taxon>Basidiomycota</taxon>
        <taxon>Agaricomycotina</taxon>
        <taxon>Agaricomycetes</taxon>
        <taxon>Agaricomycetidae</taxon>
        <taxon>Agaricales</taxon>
        <taxon>Marasmiineae</taxon>
        <taxon>Mycenaceae</taxon>
        <taxon>Mycena</taxon>
    </lineage>
</organism>
<keyword evidence="4" id="KW-1185">Reference proteome</keyword>
<evidence type="ECO:0000313" key="4">
    <source>
        <dbReference type="Proteomes" id="UP001218188"/>
    </source>
</evidence>
<feature type="region of interest" description="Disordered" evidence="1">
    <location>
        <begin position="845"/>
        <end position="864"/>
    </location>
</feature>
<feature type="region of interest" description="Disordered" evidence="1">
    <location>
        <begin position="342"/>
        <end position="369"/>
    </location>
</feature>
<feature type="region of interest" description="Disordered" evidence="1">
    <location>
        <begin position="603"/>
        <end position="707"/>
    </location>
</feature>
<evidence type="ECO:0000313" key="2">
    <source>
        <dbReference type="EMBL" id="KAJ7018490.1"/>
    </source>
</evidence>
<name>A0AAD6S239_9AGAR</name>
<feature type="compositionally biased region" description="Acidic residues" evidence="1">
    <location>
        <begin position="524"/>
        <end position="558"/>
    </location>
</feature>
<feature type="region of interest" description="Disordered" evidence="1">
    <location>
        <begin position="486"/>
        <end position="589"/>
    </location>
</feature>
<feature type="compositionally biased region" description="Basic and acidic residues" evidence="1">
    <location>
        <begin position="1028"/>
        <end position="1051"/>
    </location>
</feature>